<feature type="zinc finger region" description="C3H1-type" evidence="4">
    <location>
        <begin position="326"/>
        <end position="353"/>
    </location>
</feature>
<dbReference type="OrthoDB" id="2270193at2759"/>
<dbReference type="PANTHER" id="PTHR37543:SF1">
    <property type="entry name" value="CCCH ZINC FINGER DNA BINDING PROTEIN (AFU_ORTHOLOGUE AFUA_5G12760)"/>
    <property type="match status" value="1"/>
</dbReference>
<evidence type="ECO:0000256" key="2">
    <source>
        <dbReference type="ARBA" id="ARBA00022771"/>
    </source>
</evidence>
<organism evidence="7 8">
    <name type="scientific">Massarina eburnea CBS 473.64</name>
    <dbReference type="NCBI Taxonomy" id="1395130"/>
    <lineage>
        <taxon>Eukaryota</taxon>
        <taxon>Fungi</taxon>
        <taxon>Dikarya</taxon>
        <taxon>Ascomycota</taxon>
        <taxon>Pezizomycotina</taxon>
        <taxon>Dothideomycetes</taxon>
        <taxon>Pleosporomycetidae</taxon>
        <taxon>Pleosporales</taxon>
        <taxon>Massarineae</taxon>
        <taxon>Massarinaceae</taxon>
        <taxon>Massarina</taxon>
    </lineage>
</organism>
<evidence type="ECO:0000256" key="3">
    <source>
        <dbReference type="ARBA" id="ARBA00022833"/>
    </source>
</evidence>
<accession>A0A6A6S7W7</accession>
<dbReference type="AlphaFoldDB" id="A0A6A6S7W7"/>
<dbReference type="Pfam" id="PF25540">
    <property type="entry name" value="DUF7923"/>
    <property type="match status" value="1"/>
</dbReference>
<dbReference type="InterPro" id="IPR057683">
    <property type="entry name" value="DUF7923"/>
</dbReference>
<keyword evidence="8" id="KW-1185">Reference proteome</keyword>
<dbReference type="GO" id="GO:0008270">
    <property type="term" value="F:zinc ion binding"/>
    <property type="evidence" value="ECO:0007669"/>
    <property type="project" value="UniProtKB-KW"/>
</dbReference>
<dbReference type="Proteomes" id="UP000799753">
    <property type="component" value="Unassembled WGS sequence"/>
</dbReference>
<evidence type="ECO:0000313" key="7">
    <source>
        <dbReference type="EMBL" id="KAF2642823.1"/>
    </source>
</evidence>
<dbReference type="EMBL" id="MU006781">
    <property type="protein sequence ID" value="KAF2642823.1"/>
    <property type="molecule type" value="Genomic_DNA"/>
</dbReference>
<dbReference type="Pfam" id="PF25543">
    <property type="entry name" value="zf-CCCH_tandem"/>
    <property type="match status" value="1"/>
</dbReference>
<dbReference type="PANTHER" id="PTHR37543">
    <property type="entry name" value="CCCH ZINC FINGER DNA BINDING PROTEIN (AFU_ORTHOLOGUE AFUA_5G12760)"/>
    <property type="match status" value="1"/>
</dbReference>
<evidence type="ECO:0000259" key="6">
    <source>
        <dbReference type="PROSITE" id="PS50103"/>
    </source>
</evidence>
<gene>
    <name evidence="7" type="ORF">P280DRAFT_468135</name>
</gene>
<evidence type="ECO:0000256" key="5">
    <source>
        <dbReference type="SAM" id="MobiDB-lite"/>
    </source>
</evidence>
<sequence length="528" mass="58930">MLGDAKLDSLDTRLEQFKLNNAANQNDLQTILKEYSQLLDDYKTLKIAYDAKGNGLKVEELEAISNIKHRNPYILVLVDGNGYVFNDELVRDKEEGGMRAARMLNDAVEKHLRESLPQAKDSRIIVRIYADLTNLSKQLARSKIIGLEKRSICPFTAGFTRAINLFDFTDALDEEGTKFKIRESFKLAVEDGACSHIFFAACHDSGYYSQLVPYTGNRDKVTLVQGAGFNSDFHTFGLNVTQFPTLFRWSELASAPPNTKAPFANKAERKASSTETKAPTKNTYAHAANGSGSWRRDDTNGMSDAPLIDISSSLGDEDGYNGNSAKKKTQQCKFFQKGFCRFGDKCNFIHPGDVSVSQQKPSGIIIDRSDISSQLPTAVVQGFIPINKNNQRIDTYVREPTQEEWVAYNARFHSNKPCNNHHLQGMCTRFGCPYDHNTLEPGVRHCLEYVVKCSACPRKSACRSVECIQGHLCQKNDCVGQAKGCKMKTDMHNVDPRLASMVPAEDEEIMHDDFSGVPLPPATSMGMW</sequence>
<proteinExistence type="predicted"/>
<evidence type="ECO:0000256" key="4">
    <source>
        <dbReference type="PROSITE-ProRule" id="PRU00723"/>
    </source>
</evidence>
<protein>
    <recommendedName>
        <fullName evidence="6">C3H1-type domain-containing protein</fullName>
    </recommendedName>
</protein>
<evidence type="ECO:0000313" key="8">
    <source>
        <dbReference type="Proteomes" id="UP000799753"/>
    </source>
</evidence>
<dbReference type="Gene3D" id="4.10.1000.10">
    <property type="entry name" value="Zinc finger, CCCH-type"/>
    <property type="match status" value="1"/>
</dbReference>
<dbReference type="SUPFAM" id="SSF90229">
    <property type="entry name" value="CCCH zinc finger"/>
    <property type="match status" value="1"/>
</dbReference>
<feature type="compositionally biased region" description="Polar residues" evidence="5">
    <location>
        <begin position="273"/>
        <end position="283"/>
    </location>
</feature>
<evidence type="ECO:0000256" key="1">
    <source>
        <dbReference type="ARBA" id="ARBA00022723"/>
    </source>
</evidence>
<feature type="domain" description="C3H1-type" evidence="6">
    <location>
        <begin position="326"/>
        <end position="353"/>
    </location>
</feature>
<dbReference type="InterPro" id="IPR036855">
    <property type="entry name" value="Znf_CCCH_sf"/>
</dbReference>
<dbReference type="InterPro" id="IPR057654">
    <property type="entry name" value="Znf-CCCH_tandem"/>
</dbReference>
<dbReference type="InterPro" id="IPR000571">
    <property type="entry name" value="Znf_CCCH"/>
</dbReference>
<dbReference type="Pfam" id="PF25542">
    <property type="entry name" value="zf-CCCH_12"/>
    <property type="match status" value="1"/>
</dbReference>
<keyword evidence="1 4" id="KW-0479">Metal-binding</keyword>
<dbReference type="Pfam" id="PF00642">
    <property type="entry name" value="zf-CCCH"/>
    <property type="match status" value="1"/>
</dbReference>
<name>A0A6A6S7W7_9PLEO</name>
<keyword evidence="2 4" id="KW-0863">Zinc-finger</keyword>
<dbReference type="PROSITE" id="PS50103">
    <property type="entry name" value="ZF_C3H1"/>
    <property type="match status" value="1"/>
</dbReference>
<dbReference type="SMART" id="SM00356">
    <property type="entry name" value="ZnF_C3H1"/>
    <property type="match status" value="2"/>
</dbReference>
<reference evidence="7" key="1">
    <citation type="journal article" date="2020" name="Stud. Mycol.">
        <title>101 Dothideomycetes genomes: a test case for predicting lifestyles and emergence of pathogens.</title>
        <authorList>
            <person name="Haridas S."/>
            <person name="Albert R."/>
            <person name="Binder M."/>
            <person name="Bloem J."/>
            <person name="Labutti K."/>
            <person name="Salamov A."/>
            <person name="Andreopoulos B."/>
            <person name="Baker S."/>
            <person name="Barry K."/>
            <person name="Bills G."/>
            <person name="Bluhm B."/>
            <person name="Cannon C."/>
            <person name="Castanera R."/>
            <person name="Culley D."/>
            <person name="Daum C."/>
            <person name="Ezra D."/>
            <person name="Gonzalez J."/>
            <person name="Henrissat B."/>
            <person name="Kuo A."/>
            <person name="Liang C."/>
            <person name="Lipzen A."/>
            <person name="Lutzoni F."/>
            <person name="Magnuson J."/>
            <person name="Mondo S."/>
            <person name="Nolan M."/>
            <person name="Ohm R."/>
            <person name="Pangilinan J."/>
            <person name="Park H.-J."/>
            <person name="Ramirez L."/>
            <person name="Alfaro M."/>
            <person name="Sun H."/>
            <person name="Tritt A."/>
            <person name="Yoshinaga Y."/>
            <person name="Zwiers L.-H."/>
            <person name="Turgeon B."/>
            <person name="Goodwin S."/>
            <person name="Spatafora J."/>
            <person name="Crous P."/>
            <person name="Grigoriev I."/>
        </authorList>
    </citation>
    <scope>NUCLEOTIDE SEQUENCE</scope>
    <source>
        <strain evidence="7">CBS 473.64</strain>
    </source>
</reference>
<keyword evidence="3 4" id="KW-0862">Zinc</keyword>
<feature type="region of interest" description="Disordered" evidence="5">
    <location>
        <begin position="258"/>
        <end position="299"/>
    </location>
</feature>